<name>A0A4Q1UPX6_9BRAD</name>
<dbReference type="RefSeq" id="WP_129274340.1">
    <property type="nucleotide sequence ID" value="NZ_MZXW01000046.1"/>
</dbReference>
<gene>
    <name evidence="1" type="ORF">B5V03_31410</name>
</gene>
<sequence length="107" mass="11468">MLDLRGTSRAAFDLVVAEEVTSAAVYDRRYRGLEYPGDQSGPTGGIGCDFGTQTRAQISADWEGRVSVAEMKVLGASGVRGDKAAYARKYGHAVDISFELAIEVFST</sequence>
<dbReference type="EMBL" id="MZXW01000046">
    <property type="protein sequence ID" value="RXT37951.1"/>
    <property type="molecule type" value="Genomic_DNA"/>
</dbReference>
<evidence type="ECO:0000313" key="2">
    <source>
        <dbReference type="Proteomes" id="UP000290819"/>
    </source>
</evidence>
<dbReference type="Proteomes" id="UP000290819">
    <property type="component" value="Unassembled WGS sequence"/>
</dbReference>
<proteinExistence type="predicted"/>
<accession>A0A4Q1UPX6</accession>
<evidence type="ECO:0000313" key="1">
    <source>
        <dbReference type="EMBL" id="RXT37951.1"/>
    </source>
</evidence>
<dbReference type="OrthoDB" id="7323510at2"/>
<dbReference type="AlphaFoldDB" id="A0A4Q1UPX6"/>
<keyword evidence="2" id="KW-1185">Reference proteome</keyword>
<comment type="caution">
    <text evidence="1">The sequence shown here is derived from an EMBL/GenBank/DDBJ whole genome shotgun (WGS) entry which is preliminary data.</text>
</comment>
<reference evidence="1 2" key="1">
    <citation type="submission" date="2017-03" db="EMBL/GenBank/DDBJ databases">
        <authorList>
            <person name="Safronova V.I."/>
            <person name="Sazanova A.L."/>
            <person name="Chirak E.R."/>
        </authorList>
    </citation>
    <scope>NUCLEOTIDE SEQUENCE [LARGE SCALE GENOMIC DNA]</scope>
    <source>
        <strain evidence="1 2">Opo-243</strain>
    </source>
</reference>
<organism evidence="1 2">
    <name type="scientific">Bradyrhizobium betae</name>
    <dbReference type="NCBI Taxonomy" id="244734"/>
    <lineage>
        <taxon>Bacteria</taxon>
        <taxon>Pseudomonadati</taxon>
        <taxon>Pseudomonadota</taxon>
        <taxon>Alphaproteobacteria</taxon>
        <taxon>Hyphomicrobiales</taxon>
        <taxon>Nitrobacteraceae</taxon>
        <taxon>Bradyrhizobium</taxon>
    </lineage>
</organism>
<protein>
    <submittedName>
        <fullName evidence="1">Uncharacterized protein</fullName>
    </submittedName>
</protein>